<organism evidence="7 8">
    <name type="scientific">Brettanomyces naardenensis</name>
    <name type="common">Yeast</name>
    <dbReference type="NCBI Taxonomy" id="13370"/>
    <lineage>
        <taxon>Eukaryota</taxon>
        <taxon>Fungi</taxon>
        <taxon>Dikarya</taxon>
        <taxon>Ascomycota</taxon>
        <taxon>Saccharomycotina</taxon>
        <taxon>Pichiomycetes</taxon>
        <taxon>Pichiales</taxon>
        <taxon>Pichiaceae</taxon>
        <taxon>Brettanomyces</taxon>
    </lineage>
</organism>
<dbReference type="STRING" id="13370.A0A448YI56"/>
<dbReference type="EMBL" id="CAACVR010000006">
    <property type="protein sequence ID" value="VEU20642.1"/>
    <property type="molecule type" value="Genomic_DNA"/>
</dbReference>
<name>A0A448YI56_BRENA</name>
<dbReference type="GO" id="GO:0005794">
    <property type="term" value="C:Golgi apparatus"/>
    <property type="evidence" value="ECO:0007669"/>
    <property type="project" value="TreeGrafter"/>
</dbReference>
<dbReference type="PANTHER" id="PTHR31121:SF6">
    <property type="entry name" value="ALPHA-1,2 MANNOSYLTRANSFERASE KTR1"/>
    <property type="match status" value="1"/>
</dbReference>
<dbReference type="InterPro" id="IPR002685">
    <property type="entry name" value="Glyco_trans_15"/>
</dbReference>
<evidence type="ECO:0000256" key="2">
    <source>
        <dbReference type="ARBA" id="ARBA00007677"/>
    </source>
</evidence>
<comment type="subcellular location">
    <subcellularLocation>
        <location evidence="1">Membrane</location>
        <topology evidence="1">Single-pass type II membrane protein</topology>
    </subcellularLocation>
</comment>
<keyword evidence="4" id="KW-0808">Transferase</keyword>
<evidence type="ECO:0000313" key="7">
    <source>
        <dbReference type="EMBL" id="VEU20642.1"/>
    </source>
</evidence>
<evidence type="ECO:0000256" key="1">
    <source>
        <dbReference type="ARBA" id="ARBA00004606"/>
    </source>
</evidence>
<dbReference type="Pfam" id="PF01793">
    <property type="entry name" value="Glyco_transf_15"/>
    <property type="match status" value="1"/>
</dbReference>
<dbReference type="OrthoDB" id="439943at2759"/>
<dbReference type="GO" id="GO:0000032">
    <property type="term" value="P:cell wall mannoprotein biosynthetic process"/>
    <property type="evidence" value="ECO:0007669"/>
    <property type="project" value="TreeGrafter"/>
</dbReference>
<evidence type="ECO:0000256" key="4">
    <source>
        <dbReference type="ARBA" id="ARBA00022679"/>
    </source>
</evidence>
<dbReference type="GO" id="GO:0016020">
    <property type="term" value="C:membrane"/>
    <property type="evidence" value="ECO:0007669"/>
    <property type="project" value="UniProtKB-SubCell"/>
</dbReference>
<dbReference type="AlphaFoldDB" id="A0A448YI56"/>
<dbReference type="FunFam" id="3.90.550.10:FF:000051">
    <property type="entry name" value="Alpha-1,2-mannosyltransferase (Ktr4)"/>
    <property type="match status" value="1"/>
</dbReference>
<keyword evidence="3" id="KW-0328">Glycosyltransferase</keyword>
<dbReference type="Gene3D" id="3.90.550.10">
    <property type="entry name" value="Spore Coat Polysaccharide Biosynthesis Protein SpsA, Chain A"/>
    <property type="match status" value="1"/>
</dbReference>
<dbReference type="GO" id="GO:0006487">
    <property type="term" value="P:protein N-linked glycosylation"/>
    <property type="evidence" value="ECO:0007669"/>
    <property type="project" value="TreeGrafter"/>
</dbReference>
<keyword evidence="5" id="KW-0812">Transmembrane</keyword>
<dbReference type="InterPro" id="IPR029044">
    <property type="entry name" value="Nucleotide-diphossugar_trans"/>
</dbReference>
<sequence>MLATIRNFEDRFNKNFHYDWIFANDEPFTEKFQNQVKSFCSGTVTFVHVPESMWSYPDFIDQEKALNARLEMGKQQVKYGYSESYRHMCRFFSGMFYRLPELSRYRYFWRVEPDIEFRCSINYDPFRVMRIEDKVYGFTLAPLELHTTVATLWQTTLDYMKEYPERIADDNNFMFLTDDDGKTFNMCHFWSNFEIADLDFFRSDLYGHFFDYIDHKGGIYYERWGDAPIHTIAISILLKHNKLKFFSNTGYFHSPNLECSGSAQMILENECICTPEEDSSWGDQSCIPKLYDIHEDWKRPEYAPKDIYLPIHDKTLRFIAERRIELEREGLSAEEIDRKIGEELAAKQAEELSKGEE</sequence>
<reference evidence="7 8" key="1">
    <citation type="submission" date="2018-12" db="EMBL/GenBank/DDBJ databases">
        <authorList>
            <person name="Tiukova I."/>
            <person name="Dainat J."/>
        </authorList>
    </citation>
    <scope>NUCLEOTIDE SEQUENCE [LARGE SCALE GENOMIC DNA]</scope>
</reference>
<evidence type="ECO:0000313" key="8">
    <source>
        <dbReference type="Proteomes" id="UP000290900"/>
    </source>
</evidence>
<dbReference type="InParanoid" id="A0A448YI56"/>
<proteinExistence type="inferred from homology"/>
<dbReference type="GO" id="GO:0000026">
    <property type="term" value="F:alpha-1,2-mannosyltransferase activity"/>
    <property type="evidence" value="ECO:0007669"/>
    <property type="project" value="TreeGrafter"/>
</dbReference>
<gene>
    <name evidence="7" type="ORF">BRENAR_LOCUS1377</name>
</gene>
<accession>A0A448YI56</accession>
<keyword evidence="8" id="KW-1185">Reference proteome</keyword>
<comment type="similarity">
    <text evidence="2">Belongs to the glycosyltransferase 15 family.</text>
</comment>
<protein>
    <submittedName>
        <fullName evidence="7">DEKNAAC101641</fullName>
    </submittedName>
</protein>
<dbReference type="PIRSF" id="PIRSF018153">
    <property type="entry name" value="Glyco_trans_15"/>
    <property type="match status" value="1"/>
</dbReference>
<dbReference type="SUPFAM" id="SSF53448">
    <property type="entry name" value="Nucleotide-diphospho-sugar transferases"/>
    <property type="match status" value="1"/>
</dbReference>
<feature type="active site" description="Nucleophile" evidence="6">
    <location>
        <position position="194"/>
    </location>
</feature>
<evidence type="ECO:0000256" key="3">
    <source>
        <dbReference type="ARBA" id="ARBA00022676"/>
    </source>
</evidence>
<dbReference type="Proteomes" id="UP000290900">
    <property type="component" value="Unassembled WGS sequence"/>
</dbReference>
<dbReference type="PANTHER" id="PTHR31121">
    <property type="entry name" value="ALPHA-1,2 MANNOSYLTRANSFERASE KTR1"/>
    <property type="match status" value="1"/>
</dbReference>
<keyword evidence="5" id="KW-0735">Signal-anchor</keyword>
<evidence type="ECO:0000256" key="6">
    <source>
        <dbReference type="PIRSR" id="PIRSR018153-1"/>
    </source>
</evidence>
<evidence type="ECO:0000256" key="5">
    <source>
        <dbReference type="ARBA" id="ARBA00022968"/>
    </source>
</evidence>